<keyword evidence="1" id="KW-0472">Membrane</keyword>
<keyword evidence="3" id="KW-1185">Reference proteome</keyword>
<evidence type="ECO:0000256" key="1">
    <source>
        <dbReference type="SAM" id="Phobius"/>
    </source>
</evidence>
<dbReference type="KEGG" id="lact:D7I46_05105"/>
<dbReference type="Pfam" id="PF16069">
    <property type="entry name" value="DUF4811"/>
    <property type="match status" value="1"/>
</dbReference>
<organism evidence="2 3">
    <name type="scientific">Lactococcus allomyrinae</name>
    <dbReference type="NCBI Taxonomy" id="2419773"/>
    <lineage>
        <taxon>Bacteria</taxon>
        <taxon>Bacillati</taxon>
        <taxon>Bacillota</taxon>
        <taxon>Bacilli</taxon>
        <taxon>Lactobacillales</taxon>
        <taxon>Streptococcaceae</taxon>
        <taxon>Lactococcus</taxon>
    </lineage>
</organism>
<sequence length="239" mass="26851">MLIFIAIIAFAILTFYGFMFLKNRTVRWTVGGISILLLAASVGLLTLHIKDNFGMKEVTSVTSHQIYTAGDKNAPYGMMIKAEIGKNTNNYVLVFRNEANQAKPDTNFKPDEKHIVEAVKKTATYKLADIDTAKVTTTAIHRKFSSDFMKMMFSLGGEQNELVKQHSVVSVPRDTWLVLTQEQVEKLTKEAPAMQKQMEAELKANPAKAVQLAELQKTNPQEYAKLQVQQIKQLLGIKE</sequence>
<gene>
    <name evidence="2" type="ORF">D7I46_05105</name>
</gene>
<name>A0A387BE34_9LACT</name>
<dbReference type="EMBL" id="CP032627">
    <property type="protein sequence ID" value="AYG00524.1"/>
    <property type="molecule type" value="Genomic_DNA"/>
</dbReference>
<evidence type="ECO:0000313" key="2">
    <source>
        <dbReference type="EMBL" id="AYG00524.1"/>
    </source>
</evidence>
<dbReference type="InterPro" id="IPR032083">
    <property type="entry name" value="DUF4811"/>
</dbReference>
<feature type="transmembrane region" description="Helical" evidence="1">
    <location>
        <begin position="27"/>
        <end position="47"/>
    </location>
</feature>
<keyword evidence="1" id="KW-0812">Transmembrane</keyword>
<keyword evidence="1" id="KW-1133">Transmembrane helix</keyword>
<proteinExistence type="predicted"/>
<dbReference type="AlphaFoldDB" id="A0A387BE34"/>
<reference evidence="2 3" key="1">
    <citation type="submission" date="2018-09" db="EMBL/GenBank/DDBJ databases">
        <title>Genome sequencing of strain 1JSPR-7.</title>
        <authorList>
            <person name="Heo J."/>
            <person name="Kim S.-J."/>
            <person name="Kwon S.-W."/>
        </authorList>
    </citation>
    <scope>NUCLEOTIDE SEQUENCE [LARGE SCALE GENOMIC DNA]</scope>
    <source>
        <strain evidence="2 3">1JSPR-7</strain>
    </source>
</reference>
<dbReference type="OrthoDB" id="2300097at2"/>
<dbReference type="Proteomes" id="UP000269374">
    <property type="component" value="Chromosome"/>
</dbReference>
<dbReference type="RefSeq" id="WP_120771912.1">
    <property type="nucleotide sequence ID" value="NZ_CP032627.1"/>
</dbReference>
<protein>
    <submittedName>
        <fullName evidence="2">DUF4811 domain-containing protein</fullName>
    </submittedName>
</protein>
<accession>A0A387BE34</accession>
<evidence type="ECO:0000313" key="3">
    <source>
        <dbReference type="Proteomes" id="UP000269374"/>
    </source>
</evidence>